<sequence length="430" mass="48345">MNAKTACSKRSFRLYPFIFFKMSKAVNTSTNKEQQSGGPKFATDDPRLRDIIIKCKDLEECISYVEKNKGDLIRVVIIGFPFDEGCARNGGREGSKEAPGVFRFHLYKIVNSMGGYLFFFFAKKFLCFPSSPPTKNVIAREATRLSKEVKKSKKGCLHKKKKKKMIGKKVQIFDAGDIDTKLDYDEAHNSLSVTVFKALSNGFIPFVIGGSNDQSYFNALALINVLKKASTEDKSKSSSWGIGVMNIDAHFDVRPQKAGLEHSGSPFRLLLENKDFVDNKGIFSEFAAQGHQCSMEHYDYIKKHNNGANEHAILWLTQVLRQRETLEKIAIREQFVEELKRMRGGKNINTLFISFDIDSIRSSDCPGVSCPSPIGLTSEEAMSICLEAGKCSNVRLMDCSEFNPKAESYLTGRLVSTMFYHFVLGLAQRK</sequence>
<dbReference type="AlphaFoldDB" id="X6NU90"/>
<dbReference type="GO" id="GO:0046872">
    <property type="term" value="F:metal ion binding"/>
    <property type="evidence" value="ECO:0007669"/>
    <property type="project" value="UniProtKB-KW"/>
</dbReference>
<protein>
    <recommendedName>
        <fullName evidence="6">Arginase</fullName>
    </recommendedName>
</protein>
<keyword evidence="5" id="KW-1185">Reference proteome</keyword>
<gene>
    <name evidence="4" type="ORF">RFI_08294</name>
</gene>
<dbReference type="PANTHER" id="PTHR11358:SF26">
    <property type="entry name" value="GUANIDINO ACID HYDROLASE, MITOCHONDRIAL"/>
    <property type="match status" value="1"/>
</dbReference>
<dbReference type="OrthoDB" id="288726at2759"/>
<organism evidence="4 5">
    <name type="scientific">Reticulomyxa filosa</name>
    <dbReference type="NCBI Taxonomy" id="46433"/>
    <lineage>
        <taxon>Eukaryota</taxon>
        <taxon>Sar</taxon>
        <taxon>Rhizaria</taxon>
        <taxon>Retaria</taxon>
        <taxon>Foraminifera</taxon>
        <taxon>Monothalamids</taxon>
        <taxon>Reticulomyxidae</taxon>
        <taxon>Reticulomyxa</taxon>
    </lineage>
</organism>
<dbReference type="GO" id="GO:0033389">
    <property type="term" value="P:putrescine biosynthetic process from arginine, via agmatine"/>
    <property type="evidence" value="ECO:0007669"/>
    <property type="project" value="TreeGrafter"/>
</dbReference>
<dbReference type="EMBL" id="ASPP01006430">
    <property type="protein sequence ID" value="ETO28832.1"/>
    <property type="molecule type" value="Genomic_DNA"/>
</dbReference>
<keyword evidence="2" id="KW-0378">Hydrolase</keyword>
<dbReference type="InterPro" id="IPR023696">
    <property type="entry name" value="Ureohydrolase_dom_sf"/>
</dbReference>
<evidence type="ECO:0000256" key="3">
    <source>
        <dbReference type="PROSITE-ProRule" id="PRU00742"/>
    </source>
</evidence>
<dbReference type="Gene3D" id="3.40.800.10">
    <property type="entry name" value="Ureohydrolase domain"/>
    <property type="match status" value="1"/>
</dbReference>
<dbReference type="OMA" id="YMKDISN"/>
<keyword evidence="1" id="KW-0479">Metal-binding</keyword>
<dbReference type="PANTHER" id="PTHR11358">
    <property type="entry name" value="ARGINASE/AGMATINASE"/>
    <property type="match status" value="1"/>
</dbReference>
<proteinExistence type="inferred from homology"/>
<evidence type="ECO:0000313" key="4">
    <source>
        <dbReference type="EMBL" id="ETO28832.1"/>
    </source>
</evidence>
<evidence type="ECO:0000256" key="1">
    <source>
        <dbReference type="ARBA" id="ARBA00022723"/>
    </source>
</evidence>
<dbReference type="GO" id="GO:0008783">
    <property type="term" value="F:agmatinase activity"/>
    <property type="evidence" value="ECO:0007669"/>
    <property type="project" value="TreeGrafter"/>
</dbReference>
<comment type="caution">
    <text evidence="4">The sequence shown here is derived from an EMBL/GenBank/DDBJ whole genome shotgun (WGS) entry which is preliminary data.</text>
</comment>
<evidence type="ECO:0000256" key="2">
    <source>
        <dbReference type="ARBA" id="ARBA00022801"/>
    </source>
</evidence>
<accession>X6NU90</accession>
<evidence type="ECO:0000313" key="5">
    <source>
        <dbReference type="Proteomes" id="UP000023152"/>
    </source>
</evidence>
<dbReference type="Pfam" id="PF00491">
    <property type="entry name" value="Arginase"/>
    <property type="match status" value="1"/>
</dbReference>
<dbReference type="PROSITE" id="PS51409">
    <property type="entry name" value="ARGINASE_2"/>
    <property type="match status" value="1"/>
</dbReference>
<dbReference type="InterPro" id="IPR006035">
    <property type="entry name" value="Ureohydrolase"/>
</dbReference>
<dbReference type="Proteomes" id="UP000023152">
    <property type="component" value="Unassembled WGS sequence"/>
</dbReference>
<evidence type="ECO:0008006" key="6">
    <source>
        <dbReference type="Google" id="ProtNLM"/>
    </source>
</evidence>
<name>X6NU90_RETFI</name>
<dbReference type="SUPFAM" id="SSF52768">
    <property type="entry name" value="Arginase/deacetylase"/>
    <property type="match status" value="1"/>
</dbReference>
<dbReference type="CDD" id="cd09988">
    <property type="entry name" value="Formimidoylglutamase"/>
    <property type="match status" value="1"/>
</dbReference>
<comment type="similarity">
    <text evidence="3">Belongs to the arginase family.</text>
</comment>
<reference evidence="4 5" key="1">
    <citation type="journal article" date="2013" name="Curr. Biol.">
        <title>The Genome of the Foraminiferan Reticulomyxa filosa.</title>
        <authorList>
            <person name="Glockner G."/>
            <person name="Hulsmann N."/>
            <person name="Schleicher M."/>
            <person name="Noegel A.A."/>
            <person name="Eichinger L."/>
            <person name="Gallinger C."/>
            <person name="Pawlowski J."/>
            <person name="Sierra R."/>
            <person name="Euteneuer U."/>
            <person name="Pillet L."/>
            <person name="Moustafa A."/>
            <person name="Platzer M."/>
            <person name="Groth M."/>
            <person name="Szafranski K."/>
            <person name="Schliwa M."/>
        </authorList>
    </citation>
    <scope>NUCLEOTIDE SEQUENCE [LARGE SCALE GENOMIC DNA]</scope>
</reference>